<proteinExistence type="predicted"/>
<feature type="signal peptide" evidence="1">
    <location>
        <begin position="1"/>
        <end position="21"/>
    </location>
</feature>
<sequence length="710" mass="79914">MHFQNLIFYSAPFLLLSLSQATKLYPNPKIPRQSIIQQFNPIRLASSNNTPIQVGNGDFAFGADVTGLQTFYPFGTLSSWGWHNFSLPTEQGQNSVESFRGMDWWTHGRLVNYAQPNPTQPKISNWLIQNPQRINLGRIGLYFGDNINITESQLESKTQTLDLYSGTIISSFAVLGQKVSVETTADPDSSTLGVKVESELVKTGKIGVFFDYPYPDVLKFDAPFVGVWNNVSLHTTSLQQDGSSAQIRHDIDTTTYFTNIKWSSCSASISGPLLGTHRYVLQPKEDENADGKLDLTVNYTPRIENASNQTASSISQKSKRWWQNYWETGAFISLPTSIPDAKELMRRTILSQYLLAVNSAGQDPPQESGLVNNGWYGKFHLEMTPWHLVHWNLWGKLDLLNRSVPGVYERFLESSRERAMNQGYEGAKWGKMSDPSGRSAPGEINSLVIWQQPHPMYFAELEWRSVGDGVLGKWDEVLSETAEYMVSFAWWNETTCVYDLGPPMYPVSENTNPNSTINPVFELAYWRFGLRIASTWKTRQNLPIPPSWTHVLENLAPLPITNGTYPIYENTPLMWIDPVTYTDHPAMIGIYGLLPPTPDLNLTIIQNTADKIEQIWDFENLYGWDFPMLAMNAVRLGRKEKAVRYLLDANFAFNDVGMPIGGPRVATPYFPGSGGLLWAMGMVAGGWEGVEGQQFPEGWEVSVEGFGKVM</sequence>
<evidence type="ECO:0000313" key="2">
    <source>
        <dbReference type="EMBL" id="CAG8950080.1"/>
    </source>
</evidence>
<dbReference type="SUPFAM" id="SSF48208">
    <property type="entry name" value="Six-hairpin glycosidases"/>
    <property type="match status" value="1"/>
</dbReference>
<dbReference type="AlphaFoldDB" id="A0A9N9KLU0"/>
<evidence type="ECO:0000256" key="1">
    <source>
        <dbReference type="SAM" id="SignalP"/>
    </source>
</evidence>
<comment type="caution">
    <text evidence="2">The sequence shown here is derived from an EMBL/GenBank/DDBJ whole genome shotgun (WGS) entry which is preliminary data.</text>
</comment>
<feature type="chain" id="PRO_5040377809" description="Six-hairpin glycosidase-like protein" evidence="1">
    <location>
        <begin position="22"/>
        <end position="710"/>
    </location>
</feature>
<keyword evidence="1" id="KW-0732">Signal</keyword>
<evidence type="ECO:0000313" key="3">
    <source>
        <dbReference type="Proteomes" id="UP000696280"/>
    </source>
</evidence>
<dbReference type="EMBL" id="CAJVRL010000035">
    <property type="protein sequence ID" value="CAG8950080.1"/>
    <property type="molecule type" value="Genomic_DNA"/>
</dbReference>
<accession>A0A9N9KLU0</accession>
<dbReference type="GO" id="GO:0003824">
    <property type="term" value="F:catalytic activity"/>
    <property type="evidence" value="ECO:0007669"/>
    <property type="project" value="UniProtKB-ARBA"/>
</dbReference>
<name>A0A9N9KLU0_9HELO</name>
<organism evidence="2 3">
    <name type="scientific">Hymenoscyphus fraxineus</name>
    <dbReference type="NCBI Taxonomy" id="746836"/>
    <lineage>
        <taxon>Eukaryota</taxon>
        <taxon>Fungi</taxon>
        <taxon>Dikarya</taxon>
        <taxon>Ascomycota</taxon>
        <taxon>Pezizomycotina</taxon>
        <taxon>Leotiomycetes</taxon>
        <taxon>Helotiales</taxon>
        <taxon>Helotiaceae</taxon>
        <taxon>Hymenoscyphus</taxon>
    </lineage>
</organism>
<reference evidence="2" key="1">
    <citation type="submission" date="2021-07" db="EMBL/GenBank/DDBJ databases">
        <authorList>
            <person name="Durling M."/>
        </authorList>
    </citation>
    <scope>NUCLEOTIDE SEQUENCE</scope>
</reference>
<dbReference type="Gene3D" id="1.50.10.10">
    <property type="match status" value="1"/>
</dbReference>
<dbReference type="GO" id="GO:0005975">
    <property type="term" value="P:carbohydrate metabolic process"/>
    <property type="evidence" value="ECO:0007669"/>
    <property type="project" value="InterPro"/>
</dbReference>
<gene>
    <name evidence="2" type="ORF">HYFRA_00008314</name>
</gene>
<keyword evidence="3" id="KW-1185">Reference proteome</keyword>
<dbReference type="InterPro" id="IPR008928">
    <property type="entry name" value="6-hairpin_glycosidase_sf"/>
</dbReference>
<dbReference type="OrthoDB" id="3534988at2759"/>
<evidence type="ECO:0008006" key="4">
    <source>
        <dbReference type="Google" id="ProtNLM"/>
    </source>
</evidence>
<protein>
    <recommendedName>
        <fullName evidence="4">Six-hairpin glycosidase-like protein</fullName>
    </recommendedName>
</protein>
<dbReference type="InterPro" id="IPR012341">
    <property type="entry name" value="6hp_glycosidase-like_sf"/>
</dbReference>
<dbReference type="Proteomes" id="UP000696280">
    <property type="component" value="Unassembled WGS sequence"/>
</dbReference>